<dbReference type="InterPro" id="IPR002104">
    <property type="entry name" value="Integrase_catalytic"/>
</dbReference>
<dbReference type="GO" id="GO:0006310">
    <property type="term" value="P:DNA recombination"/>
    <property type="evidence" value="ECO:0007669"/>
    <property type="project" value="UniProtKB-KW"/>
</dbReference>
<dbReference type="InterPro" id="IPR050090">
    <property type="entry name" value="Tyrosine_recombinase_XerCD"/>
</dbReference>
<name>A0A382QF04_9ZZZZ</name>
<dbReference type="CDD" id="cd00397">
    <property type="entry name" value="DNA_BRE_C"/>
    <property type="match status" value="1"/>
</dbReference>
<dbReference type="Gene3D" id="1.10.443.10">
    <property type="entry name" value="Intergrase catalytic core"/>
    <property type="match status" value="1"/>
</dbReference>
<dbReference type="AlphaFoldDB" id="A0A382QF04"/>
<evidence type="ECO:0000313" key="4">
    <source>
        <dbReference type="EMBL" id="SVC83445.1"/>
    </source>
</evidence>
<dbReference type="PANTHER" id="PTHR30349:SF41">
    <property type="entry name" value="INTEGRASE_RECOMBINASE PROTEIN MJ0367-RELATED"/>
    <property type="match status" value="1"/>
</dbReference>
<dbReference type="InterPro" id="IPR011010">
    <property type="entry name" value="DNA_brk_join_enz"/>
</dbReference>
<evidence type="ECO:0000259" key="3">
    <source>
        <dbReference type="PROSITE" id="PS51898"/>
    </source>
</evidence>
<dbReference type="InterPro" id="IPR013762">
    <property type="entry name" value="Integrase-like_cat_sf"/>
</dbReference>
<reference evidence="4" key="1">
    <citation type="submission" date="2018-05" db="EMBL/GenBank/DDBJ databases">
        <authorList>
            <person name="Lanie J.A."/>
            <person name="Ng W.-L."/>
            <person name="Kazmierczak K.M."/>
            <person name="Andrzejewski T.M."/>
            <person name="Davidsen T.M."/>
            <person name="Wayne K.J."/>
            <person name="Tettelin H."/>
            <person name="Glass J.I."/>
            <person name="Rusch D."/>
            <person name="Podicherti R."/>
            <person name="Tsui H.-C.T."/>
            <person name="Winkler M.E."/>
        </authorList>
    </citation>
    <scope>NUCLEOTIDE SEQUENCE</scope>
</reference>
<dbReference type="EMBL" id="UINC01113678">
    <property type="protein sequence ID" value="SVC83445.1"/>
    <property type="molecule type" value="Genomic_DNA"/>
</dbReference>
<dbReference type="GO" id="GO:0003677">
    <property type="term" value="F:DNA binding"/>
    <property type="evidence" value="ECO:0007669"/>
    <property type="project" value="UniProtKB-KW"/>
</dbReference>
<evidence type="ECO:0000256" key="2">
    <source>
        <dbReference type="ARBA" id="ARBA00023172"/>
    </source>
</evidence>
<evidence type="ECO:0000256" key="1">
    <source>
        <dbReference type="ARBA" id="ARBA00023125"/>
    </source>
</evidence>
<keyword evidence="2" id="KW-0233">DNA recombination</keyword>
<dbReference type="GO" id="GO:0015074">
    <property type="term" value="P:DNA integration"/>
    <property type="evidence" value="ECO:0007669"/>
    <property type="project" value="InterPro"/>
</dbReference>
<gene>
    <name evidence="4" type="ORF">METZ01_LOCUS336299</name>
</gene>
<dbReference type="PANTHER" id="PTHR30349">
    <property type="entry name" value="PHAGE INTEGRASE-RELATED"/>
    <property type="match status" value="1"/>
</dbReference>
<dbReference type="SUPFAM" id="SSF56349">
    <property type="entry name" value="DNA breaking-rejoining enzymes"/>
    <property type="match status" value="1"/>
</dbReference>
<proteinExistence type="predicted"/>
<sequence>MAKAKTLNKAELKRVLNYNDAHERYSERNRAMILLTHLCGMRIGEVVKLKVSDVIDENDEIKTEIQLTKKQTKGQQARTVFVSKRMRKELDRYIKHAVMRFSGGFLFKTQKSQRFSSNTATQLLQRIYERSGLSGATSHSGRRTFITELAAKGVSVRVLAALAGHQSIATTQRYIDVNDEMLRNAVELV</sequence>
<feature type="domain" description="Tyr recombinase" evidence="3">
    <location>
        <begin position="2"/>
        <end position="187"/>
    </location>
</feature>
<keyword evidence="1" id="KW-0238">DNA-binding</keyword>
<accession>A0A382QF04</accession>
<dbReference type="PROSITE" id="PS51898">
    <property type="entry name" value="TYR_RECOMBINASE"/>
    <property type="match status" value="1"/>
</dbReference>
<organism evidence="4">
    <name type="scientific">marine metagenome</name>
    <dbReference type="NCBI Taxonomy" id="408172"/>
    <lineage>
        <taxon>unclassified sequences</taxon>
        <taxon>metagenomes</taxon>
        <taxon>ecological metagenomes</taxon>
    </lineage>
</organism>
<protein>
    <recommendedName>
        <fullName evidence="3">Tyr recombinase domain-containing protein</fullName>
    </recommendedName>
</protein>
<dbReference type="Pfam" id="PF00589">
    <property type="entry name" value="Phage_integrase"/>
    <property type="match status" value="1"/>
</dbReference>